<feature type="region of interest" description="Disordered" evidence="8">
    <location>
        <begin position="820"/>
        <end position="866"/>
    </location>
</feature>
<feature type="domain" description="TRASH" evidence="9">
    <location>
        <begin position="92"/>
        <end position="128"/>
    </location>
</feature>
<keyword evidence="7" id="KW-0832">Ubl conjugation</keyword>
<evidence type="ECO:0000256" key="2">
    <source>
        <dbReference type="ARBA" id="ARBA00022553"/>
    </source>
</evidence>
<dbReference type="GO" id="GO:0008270">
    <property type="term" value="F:zinc ion binding"/>
    <property type="evidence" value="ECO:0007669"/>
    <property type="project" value="UniProtKB-KW"/>
</dbReference>
<dbReference type="InterPro" id="IPR051284">
    <property type="entry name" value="ZnF_MYMT-QRICH1"/>
</dbReference>
<dbReference type="PANTHER" id="PTHR45736">
    <property type="entry name" value="ZINC FINGER MYM-TYPE PROTEIN"/>
    <property type="match status" value="1"/>
</dbReference>
<dbReference type="Pfam" id="PF24900">
    <property type="entry name" value="TRASH_ZMYM4"/>
    <property type="match status" value="1"/>
</dbReference>
<evidence type="ECO:0000256" key="4">
    <source>
        <dbReference type="ARBA" id="ARBA00022737"/>
    </source>
</evidence>
<dbReference type="InterPro" id="IPR010507">
    <property type="entry name" value="Znf_MYM"/>
</dbReference>
<dbReference type="Pfam" id="PF06467">
    <property type="entry name" value="zf-FCS"/>
    <property type="match status" value="1"/>
</dbReference>
<dbReference type="Pfam" id="PF12012">
    <property type="entry name" value="DUF3504"/>
    <property type="match status" value="1"/>
</dbReference>
<evidence type="ECO:0000313" key="10">
    <source>
        <dbReference type="Ensembl" id="ENSPFOP00000021198.1"/>
    </source>
</evidence>
<keyword evidence="11" id="KW-1185">Reference proteome</keyword>
<dbReference type="SUPFAM" id="SSF57716">
    <property type="entry name" value="Glucocorticoid receptor-like (DNA-binding domain)"/>
    <property type="match status" value="1"/>
</dbReference>
<dbReference type="AlphaFoldDB" id="A0A096LPV7"/>
<feature type="region of interest" description="Disordered" evidence="8">
    <location>
        <begin position="1"/>
        <end position="37"/>
    </location>
</feature>
<keyword evidence="3" id="KW-0479">Metal-binding</keyword>
<protein>
    <recommendedName>
        <fullName evidence="9">TRASH domain-containing protein</fullName>
    </recommendedName>
</protein>
<organism evidence="10 11">
    <name type="scientific">Poecilia formosa</name>
    <name type="common">Amazon molly</name>
    <name type="synonym">Limia formosa</name>
    <dbReference type="NCBI Taxonomy" id="48698"/>
    <lineage>
        <taxon>Eukaryota</taxon>
        <taxon>Metazoa</taxon>
        <taxon>Chordata</taxon>
        <taxon>Craniata</taxon>
        <taxon>Vertebrata</taxon>
        <taxon>Euteleostomi</taxon>
        <taxon>Actinopterygii</taxon>
        <taxon>Neopterygii</taxon>
        <taxon>Teleostei</taxon>
        <taxon>Neoteleostei</taxon>
        <taxon>Acanthomorphata</taxon>
        <taxon>Ovalentaria</taxon>
        <taxon>Atherinomorphae</taxon>
        <taxon>Cyprinodontiformes</taxon>
        <taxon>Poeciliidae</taxon>
        <taxon>Poeciliinae</taxon>
        <taxon>Poecilia</taxon>
    </lineage>
</organism>
<keyword evidence="6" id="KW-0862">Zinc</keyword>
<dbReference type="InterPro" id="IPR021893">
    <property type="entry name" value="ZMYM2-like_C"/>
</dbReference>
<dbReference type="Pfam" id="PF25561">
    <property type="entry name" value="QRICH1"/>
    <property type="match status" value="1"/>
</dbReference>
<dbReference type="InterPro" id="IPR057926">
    <property type="entry name" value="QRICH1_dom"/>
</dbReference>
<evidence type="ECO:0000259" key="9">
    <source>
        <dbReference type="SMART" id="SM00746"/>
    </source>
</evidence>
<feature type="domain" description="TRASH" evidence="9">
    <location>
        <begin position="418"/>
        <end position="454"/>
    </location>
</feature>
<evidence type="ECO:0000313" key="11">
    <source>
        <dbReference type="Proteomes" id="UP000028760"/>
    </source>
</evidence>
<name>A0A096LPV7_POEFO</name>
<dbReference type="Proteomes" id="UP000028760">
    <property type="component" value="Unassembled WGS sequence"/>
</dbReference>
<dbReference type="EMBL" id="AYCK01008108">
    <property type="status" value="NOT_ANNOTATED_CDS"/>
    <property type="molecule type" value="Genomic_DNA"/>
</dbReference>
<proteinExistence type="predicted"/>
<dbReference type="SMART" id="SM00746">
    <property type="entry name" value="TRASH"/>
    <property type="match status" value="9"/>
</dbReference>
<feature type="domain" description="TRASH" evidence="9">
    <location>
        <begin position="272"/>
        <end position="310"/>
    </location>
</feature>
<feature type="domain" description="TRASH" evidence="9">
    <location>
        <begin position="503"/>
        <end position="541"/>
    </location>
</feature>
<feature type="domain" description="TRASH" evidence="9">
    <location>
        <begin position="134"/>
        <end position="174"/>
    </location>
</feature>
<dbReference type="STRING" id="48698.ENSPFOP00000021198"/>
<feature type="compositionally biased region" description="Basic and acidic residues" evidence="8">
    <location>
        <begin position="23"/>
        <end position="37"/>
    </location>
</feature>
<dbReference type="EMBL" id="AYCK01008107">
    <property type="status" value="NOT_ANNOTATED_CDS"/>
    <property type="molecule type" value="Genomic_DNA"/>
</dbReference>
<reference evidence="10" key="3">
    <citation type="submission" date="2025-09" db="UniProtKB">
        <authorList>
            <consortium name="Ensembl"/>
        </authorList>
    </citation>
    <scope>IDENTIFICATION</scope>
</reference>
<feature type="domain" description="TRASH" evidence="9">
    <location>
        <begin position="547"/>
        <end position="582"/>
    </location>
</feature>
<reference evidence="10" key="2">
    <citation type="submission" date="2025-08" db="UniProtKB">
        <authorList>
            <consortium name="Ensembl"/>
        </authorList>
    </citation>
    <scope>IDENTIFICATION</scope>
</reference>
<evidence type="ECO:0000256" key="1">
    <source>
        <dbReference type="ARBA" id="ARBA00022499"/>
    </source>
</evidence>
<dbReference type="GeneTree" id="ENSGT00940000166582"/>
<keyword evidence="5" id="KW-0863">Zinc-finger</keyword>
<dbReference type="OMA" id="RSECRMC"/>
<keyword evidence="1" id="KW-1017">Isopeptide bond</keyword>
<evidence type="ECO:0000256" key="8">
    <source>
        <dbReference type="SAM" id="MobiDB-lite"/>
    </source>
</evidence>
<reference evidence="11" key="1">
    <citation type="submission" date="2013-10" db="EMBL/GenBank/DDBJ databases">
        <authorList>
            <person name="Schartl M."/>
            <person name="Warren W."/>
        </authorList>
    </citation>
    <scope>NUCLEOTIDE SEQUENCE [LARGE SCALE GENOMIC DNA]</scope>
    <source>
        <strain evidence="11">female</strain>
    </source>
</reference>
<evidence type="ECO:0000256" key="5">
    <source>
        <dbReference type="ARBA" id="ARBA00022771"/>
    </source>
</evidence>
<evidence type="ECO:0000256" key="6">
    <source>
        <dbReference type="ARBA" id="ARBA00022833"/>
    </source>
</evidence>
<feature type="domain" description="TRASH" evidence="9">
    <location>
        <begin position="231"/>
        <end position="266"/>
    </location>
</feature>
<keyword evidence="2" id="KW-0597">Phosphoprotein</keyword>
<evidence type="ECO:0000256" key="7">
    <source>
        <dbReference type="ARBA" id="ARBA00022843"/>
    </source>
</evidence>
<dbReference type="PANTHER" id="PTHR45736:SF5">
    <property type="entry name" value="ZINC FINGER MYM-TYPE PROTEIN 4"/>
    <property type="match status" value="1"/>
</dbReference>
<accession>A0A096LPV7</accession>
<dbReference type="EMBL" id="AYCK01008106">
    <property type="status" value="NOT_ANNOTATED_CDS"/>
    <property type="molecule type" value="Genomic_DNA"/>
</dbReference>
<evidence type="ECO:0000256" key="3">
    <source>
        <dbReference type="ARBA" id="ARBA00022723"/>
    </source>
</evidence>
<feature type="domain" description="TRASH" evidence="9">
    <location>
        <begin position="191"/>
        <end position="226"/>
    </location>
</feature>
<sequence>IKEEPEDQEYFLSRSVSVSPQSIKEEPGVPKDAKTKSDPHFKSWNKILTVHQVTELVLVLQEDLKIGSVFSLTEDSKPPRPAPAHMEIQASCSTCQKVLLDGETVYQRKAHSDLFCSTSCLLRFHQLKSVKKTCHFCLREIVKLQSVLQAAVDDAGTKKDFCSQSCLSSFNYKRIMSTKPPVVPAGSRSQCSVCSRFCISKHEVIHQDVVQKVCSDPCYRRFCNINNLSVCENCGSRCSAPLSLKMEDGSKPLCGAECLKLLKQKIQPLQPCSMCCKSKLVSEMFENKTSEEVVELFCSSSCVTAAKIQAVCSSGFLKASRMNLSSHRTILNEKIRRFVTKQLSQNFKNINFLHPAGLFQLFDFKPAGLFQLFDFKPAGLFQLFDFKPAGLFQETHRDKLSRTGGAEPVGAAPQRRPCAQCQEAIKAAPRVIQRKDEVTFVCSLVCSKKFKKLNGILGVCERCRKKTVIHEVKRIDNKDCSFCSDGCLLLFHRDLDRKWGKHCSSCSYCLSVSRTVLSGPAGGRRREFCSEGCRSKYRTLISHEANCDTCGRRGKLAESLPLPGNVKYFCDLKCLLRFGKNEEAGKHQIYFLFPGSPPPEPAGSVASSPVITSVVSLSGGPAGQTAPLALTLRSASAGLFSDIQAKVVGHASIQTAPRQLKNKSMLCVPLVHNKGASCCVQTVETASQTGKVRQVSSAVPVPVPVFVPLPMNLYSQLTPAPLVLPVPLPVPVFLRQTEEEKETQSLIGRKSVWFVLRKLFHHRIYKYTVAKKCCINRDESKTIDSYMDGLGSDYQPSFNHKDFESDCSLELFSQNQTCCVPPPEPDQNLHTGPDLPPPPAGPAGPNLQNSLDPPPAAGLGNEPQENIQNNLKVRRTDSFLLLQAENEKLNLKVLDSRVGVDAWRKWIQWRESQTSLDLLPSMSISFLPCVKISIFAIFIIANITKFLMSSTKSVVFILKELTSVTKLAAGRSDILRCSSSELSDGLFLFIREAELPEEDSCPPDGLFFLCLSIQQYLFENRRAENIFTDQNYQKFSSELTRILKRSRPSMSVHRGVASRVEEEFLWECKQLGAYSPIVLLNTLLFFSCKYFGFTTVAQQRRLSFTNFTSCTRTDGETSVLRFYPPESRGDAETGSDGVPAKKRRLNENFLEMKENLQNPLRCPVRLYEFYLSKCSDSVRRRSDVFYLQPDRRCVPSSPLWFSLAPLDDATMEAAIVRWLTVRELTERDGGGA</sequence>
<dbReference type="eggNOG" id="ENOG502QQQ9">
    <property type="taxonomic scope" value="Eukaryota"/>
</dbReference>
<dbReference type="Ensembl" id="ENSPFOT00000028200.1">
    <property type="protein sequence ID" value="ENSPFOP00000021198.1"/>
    <property type="gene ID" value="ENSPFOG00000023917.1"/>
</dbReference>
<dbReference type="InterPro" id="IPR011017">
    <property type="entry name" value="TRASH_dom"/>
</dbReference>
<feature type="domain" description="TRASH" evidence="9">
    <location>
        <begin position="460"/>
        <end position="495"/>
    </location>
</feature>
<keyword evidence="4" id="KW-0677">Repeat</keyword>